<dbReference type="InterPro" id="IPR018449">
    <property type="entry name" value="NIL_domain"/>
</dbReference>
<dbReference type="Proteomes" id="UP001223646">
    <property type="component" value="Unassembled WGS sequence"/>
</dbReference>
<evidence type="ECO:0000256" key="3">
    <source>
        <dbReference type="ARBA" id="ARBA00022475"/>
    </source>
</evidence>
<dbReference type="SMART" id="SM00930">
    <property type="entry name" value="NIL"/>
    <property type="match status" value="1"/>
</dbReference>
<dbReference type="InterPro" id="IPR027417">
    <property type="entry name" value="P-loop_NTPase"/>
</dbReference>
<keyword evidence="8" id="KW-0472">Membrane</keyword>
<evidence type="ECO:0000256" key="6">
    <source>
        <dbReference type="ARBA" id="ARBA00022967"/>
    </source>
</evidence>
<comment type="function">
    <text evidence="9">Part of the ABC transporter FtsEX involved in cellular division. Has ATPase activity.</text>
</comment>
<evidence type="ECO:0000256" key="2">
    <source>
        <dbReference type="ARBA" id="ARBA00022448"/>
    </source>
</evidence>
<keyword evidence="6" id="KW-1278">Translocase</keyword>
<dbReference type="CDD" id="cd03258">
    <property type="entry name" value="ABC_MetN_methionine_transporter"/>
    <property type="match status" value="1"/>
</dbReference>
<organism evidence="12 17">
    <name type="scientific">Corynebacterium amycolatum</name>
    <dbReference type="NCBI Taxonomy" id="43765"/>
    <lineage>
        <taxon>Bacteria</taxon>
        <taxon>Bacillati</taxon>
        <taxon>Actinomycetota</taxon>
        <taxon>Actinomycetes</taxon>
        <taxon>Mycobacteriales</taxon>
        <taxon>Corynebacteriaceae</taxon>
        <taxon>Corynebacterium</taxon>
    </lineage>
</organism>
<keyword evidence="7" id="KW-0029">Amino-acid transport</keyword>
<sequence>MTNKGTKLEFRELNKQFGDVTALADINLTVEPGEILGVIGYSGAGKSTLIRMINGLEKPTSGQVLLDDTDIVGISERQLRGLRRNIGMIFQHFNLFHSRNAIRNVEYPLELAGMPKAKRRARAQELLEFVGLGDKAESFPEQLSGGQKQRVGIARALATEPTLLLADEATSALDPETTSGVLDLLRRINREMGVTIVLITHDMSVVRGIADRMAIMENGHIVETGTVHEVFANPKTEVGRRFATTALRDVPIGRERDSVNQSAESAAARLITITINDGVDLGALAQATSAHGVAASVAHGAVANVQAKSYGRLTLRLTPLTGDSASDSSDFDAAIAAISELTQVEELAS</sequence>
<evidence type="ECO:0000313" key="12">
    <source>
        <dbReference type="EMBL" id="MEO3717258.1"/>
    </source>
</evidence>
<comment type="subunit">
    <text evidence="10">Homodimer. Forms a membrane-associated complex with FtsX.</text>
</comment>
<dbReference type="InterPro" id="IPR017871">
    <property type="entry name" value="ABC_transporter-like_CS"/>
</dbReference>
<evidence type="ECO:0000256" key="1">
    <source>
        <dbReference type="ARBA" id="ARBA00005417"/>
    </source>
</evidence>
<keyword evidence="5 12" id="KW-0067">ATP-binding</keyword>
<keyword evidence="4" id="KW-0547">Nucleotide-binding</keyword>
<evidence type="ECO:0000313" key="15">
    <source>
        <dbReference type="Proteomes" id="UP000594774"/>
    </source>
</evidence>
<proteinExistence type="inferred from homology"/>
<dbReference type="EMBL" id="JASOOY020000020">
    <property type="protein sequence ID" value="MEO3717258.1"/>
    <property type="molecule type" value="Genomic_DNA"/>
</dbReference>
<feature type="domain" description="ABC transporter" evidence="11">
    <location>
        <begin position="8"/>
        <end position="243"/>
    </location>
</feature>
<evidence type="ECO:0000256" key="7">
    <source>
        <dbReference type="ARBA" id="ARBA00022970"/>
    </source>
</evidence>
<reference evidence="12" key="3">
    <citation type="submission" date="2024-05" db="EMBL/GenBank/DDBJ databases">
        <authorList>
            <person name="Wolfe A."/>
        </authorList>
    </citation>
    <scope>NUCLEOTIDE SEQUENCE</scope>
    <source>
        <strain evidence="12">UMB1064</strain>
    </source>
</reference>
<dbReference type="Proteomes" id="UP000594774">
    <property type="component" value="Chromosome"/>
</dbReference>
<evidence type="ECO:0000256" key="10">
    <source>
        <dbReference type="ARBA" id="ARBA00063837"/>
    </source>
</evidence>
<evidence type="ECO:0000313" key="13">
    <source>
        <dbReference type="EMBL" id="QPR31791.1"/>
    </source>
</evidence>
<dbReference type="SUPFAM" id="SSF52540">
    <property type="entry name" value="P-loop containing nucleoside triphosphate hydrolases"/>
    <property type="match status" value="1"/>
</dbReference>
<dbReference type="Pfam" id="PF00005">
    <property type="entry name" value="ABC_tran"/>
    <property type="match status" value="1"/>
</dbReference>
<name>A0AAW9SVK1_CORAY</name>
<evidence type="ECO:0000259" key="11">
    <source>
        <dbReference type="PROSITE" id="PS50893"/>
    </source>
</evidence>
<dbReference type="GO" id="GO:0016887">
    <property type="term" value="F:ATP hydrolysis activity"/>
    <property type="evidence" value="ECO:0007669"/>
    <property type="project" value="InterPro"/>
</dbReference>
<dbReference type="InterPro" id="IPR003439">
    <property type="entry name" value="ABC_transporter-like_ATP-bd"/>
</dbReference>
<evidence type="ECO:0000313" key="17">
    <source>
        <dbReference type="Proteomes" id="UP001223646"/>
    </source>
</evidence>
<keyword evidence="16" id="KW-1185">Reference proteome</keyword>
<dbReference type="PANTHER" id="PTHR43166:SF30">
    <property type="entry name" value="METHIONINE IMPORT ATP-BINDING PROTEIN METN"/>
    <property type="match status" value="1"/>
</dbReference>
<gene>
    <name evidence="13" type="ORF">I6G95_05080</name>
    <name evidence="14" type="ORF">I6H48_05650</name>
    <name evidence="12" type="ORF">QP460_006620</name>
</gene>
<reference evidence="12" key="2">
    <citation type="submission" date="2023-05" db="EMBL/GenBank/DDBJ databases">
        <authorList>
            <person name="Du J."/>
        </authorList>
    </citation>
    <scope>NUCLEOTIDE SEQUENCE</scope>
    <source>
        <strain evidence="12">UMB1064</strain>
    </source>
</reference>
<dbReference type="PROSITE" id="PS00211">
    <property type="entry name" value="ABC_TRANSPORTER_1"/>
    <property type="match status" value="1"/>
</dbReference>
<evidence type="ECO:0000313" key="14">
    <source>
        <dbReference type="EMBL" id="QQB83669.1"/>
    </source>
</evidence>
<evidence type="ECO:0000256" key="8">
    <source>
        <dbReference type="ARBA" id="ARBA00023136"/>
    </source>
</evidence>
<dbReference type="RefSeq" id="WP_070595945.1">
    <property type="nucleotide sequence ID" value="NZ_CP065628.1"/>
</dbReference>
<dbReference type="FunFam" id="3.40.50.300:FF:000056">
    <property type="entry name" value="Cell division ATP-binding protein FtsE"/>
    <property type="match status" value="1"/>
</dbReference>
<evidence type="ECO:0000256" key="4">
    <source>
        <dbReference type="ARBA" id="ARBA00022741"/>
    </source>
</evidence>
<dbReference type="SMART" id="SM00382">
    <property type="entry name" value="AAA"/>
    <property type="match status" value="1"/>
</dbReference>
<dbReference type="AlphaFoldDB" id="A0AAW9SVK1"/>
<protein>
    <submittedName>
        <fullName evidence="12">Methionine ABC transporter ATP-binding protein</fullName>
    </submittedName>
</protein>
<keyword evidence="2" id="KW-0813">Transport</keyword>
<comment type="similarity">
    <text evidence="1">Belongs to the ABC transporter superfamily.</text>
</comment>
<dbReference type="PROSITE" id="PS50893">
    <property type="entry name" value="ABC_TRANSPORTER_2"/>
    <property type="match status" value="1"/>
</dbReference>
<evidence type="ECO:0000256" key="5">
    <source>
        <dbReference type="ARBA" id="ARBA00022840"/>
    </source>
</evidence>
<dbReference type="EMBL" id="CP065628">
    <property type="protein sequence ID" value="QPR31791.1"/>
    <property type="molecule type" value="Genomic_DNA"/>
</dbReference>
<keyword evidence="3" id="KW-1003">Cell membrane</keyword>
<dbReference type="InterPro" id="IPR050086">
    <property type="entry name" value="MetN_ABC_transporter-like"/>
</dbReference>
<dbReference type="EMBL" id="CP066023">
    <property type="protein sequence ID" value="QQB83669.1"/>
    <property type="molecule type" value="Genomic_DNA"/>
</dbReference>
<dbReference type="Gene3D" id="3.40.50.300">
    <property type="entry name" value="P-loop containing nucleotide triphosphate hydrolases"/>
    <property type="match status" value="1"/>
</dbReference>
<evidence type="ECO:0000313" key="16">
    <source>
        <dbReference type="Proteomes" id="UP000595198"/>
    </source>
</evidence>
<dbReference type="InterPro" id="IPR003593">
    <property type="entry name" value="AAA+_ATPase"/>
</dbReference>
<dbReference type="Gene3D" id="3.30.70.260">
    <property type="match status" value="1"/>
</dbReference>
<dbReference type="GO" id="GO:0006865">
    <property type="term" value="P:amino acid transport"/>
    <property type="evidence" value="ECO:0007669"/>
    <property type="project" value="UniProtKB-KW"/>
</dbReference>
<reference evidence="15 16" key="1">
    <citation type="submission" date="2020-12" db="EMBL/GenBank/DDBJ databases">
        <title>FDA dAtabase for Regulatory Grade micrObial Sequences (FDA-ARGOS): Supporting development and validation of Infectious Disease Dx tests.</title>
        <authorList>
            <person name="Sproer C."/>
            <person name="Gronow S."/>
            <person name="Severitt S."/>
            <person name="Schroder I."/>
            <person name="Tallon L."/>
            <person name="Sadzewicz L."/>
            <person name="Zhao X."/>
            <person name="Boylan J."/>
            <person name="Ott S."/>
            <person name="Bowen H."/>
            <person name="Vavikolanu K."/>
            <person name="Mehta A."/>
            <person name="Aluvathingal J."/>
            <person name="Nadendla S."/>
            <person name="Lowell S."/>
            <person name="Myers T."/>
            <person name="Yan Y."/>
            <person name="Sichtig H."/>
        </authorList>
    </citation>
    <scope>NUCLEOTIDE SEQUENCE [LARGE SCALE GENOMIC DNA]</scope>
    <source>
        <strain evidence="13 15">FDAARGOS_938</strain>
        <strain evidence="14 16">FDAARGOS_991</strain>
    </source>
</reference>
<dbReference type="GO" id="GO:0005524">
    <property type="term" value="F:ATP binding"/>
    <property type="evidence" value="ECO:0007669"/>
    <property type="project" value="UniProtKB-KW"/>
</dbReference>
<dbReference type="GO" id="GO:0005886">
    <property type="term" value="C:plasma membrane"/>
    <property type="evidence" value="ECO:0007669"/>
    <property type="project" value="UniProtKB-ARBA"/>
</dbReference>
<accession>A0AAW9SVK1</accession>
<dbReference type="PANTHER" id="PTHR43166">
    <property type="entry name" value="AMINO ACID IMPORT ATP-BINDING PROTEIN"/>
    <property type="match status" value="1"/>
</dbReference>
<dbReference type="InterPro" id="IPR041701">
    <property type="entry name" value="MetN_ABC"/>
</dbReference>
<evidence type="ECO:0000256" key="9">
    <source>
        <dbReference type="ARBA" id="ARBA00054718"/>
    </source>
</evidence>
<dbReference type="Proteomes" id="UP000595198">
    <property type="component" value="Chromosome"/>
</dbReference>